<dbReference type="Proteomes" id="UP000824469">
    <property type="component" value="Unassembled WGS sequence"/>
</dbReference>
<proteinExistence type="predicted"/>
<keyword evidence="2" id="KW-1185">Reference proteome</keyword>
<dbReference type="AlphaFoldDB" id="A0AA38C0C1"/>
<gene>
    <name evidence="1" type="ORF">KI387_031656</name>
</gene>
<name>A0AA38C0C1_TAXCH</name>
<evidence type="ECO:0000313" key="2">
    <source>
        <dbReference type="Proteomes" id="UP000824469"/>
    </source>
</evidence>
<organism evidence="1 2">
    <name type="scientific">Taxus chinensis</name>
    <name type="common">Chinese yew</name>
    <name type="synonym">Taxus wallichiana var. chinensis</name>
    <dbReference type="NCBI Taxonomy" id="29808"/>
    <lineage>
        <taxon>Eukaryota</taxon>
        <taxon>Viridiplantae</taxon>
        <taxon>Streptophyta</taxon>
        <taxon>Embryophyta</taxon>
        <taxon>Tracheophyta</taxon>
        <taxon>Spermatophyta</taxon>
        <taxon>Pinopsida</taxon>
        <taxon>Pinidae</taxon>
        <taxon>Conifers II</taxon>
        <taxon>Cupressales</taxon>
        <taxon>Taxaceae</taxon>
        <taxon>Taxus</taxon>
    </lineage>
</organism>
<reference evidence="1 2" key="1">
    <citation type="journal article" date="2021" name="Nat. Plants">
        <title>The Taxus genome provides insights into paclitaxel biosynthesis.</title>
        <authorList>
            <person name="Xiong X."/>
            <person name="Gou J."/>
            <person name="Liao Q."/>
            <person name="Li Y."/>
            <person name="Zhou Q."/>
            <person name="Bi G."/>
            <person name="Li C."/>
            <person name="Du R."/>
            <person name="Wang X."/>
            <person name="Sun T."/>
            <person name="Guo L."/>
            <person name="Liang H."/>
            <person name="Lu P."/>
            <person name="Wu Y."/>
            <person name="Zhang Z."/>
            <person name="Ro D.K."/>
            <person name="Shang Y."/>
            <person name="Huang S."/>
            <person name="Yan J."/>
        </authorList>
    </citation>
    <scope>NUCLEOTIDE SEQUENCE [LARGE SCALE GENOMIC DNA]</scope>
    <source>
        <strain evidence="1">Ta-2019</strain>
    </source>
</reference>
<comment type="caution">
    <text evidence="1">The sequence shown here is derived from an EMBL/GenBank/DDBJ whole genome shotgun (WGS) entry which is preliminary data.</text>
</comment>
<feature type="non-terminal residue" evidence="1">
    <location>
        <position position="77"/>
    </location>
</feature>
<evidence type="ECO:0000313" key="1">
    <source>
        <dbReference type="EMBL" id="KAH9287539.1"/>
    </source>
</evidence>
<protein>
    <submittedName>
        <fullName evidence="1">Uncharacterized protein</fullName>
    </submittedName>
</protein>
<accession>A0AA38C0C1</accession>
<sequence length="77" mass="9083">MRHSSIKRTRHASEFSALDVIKKTCAARVLPALSSRDEELDRKWQDQRNVETEANIKRFTLFKEELDLLREKLRASL</sequence>
<dbReference type="EMBL" id="JAHRHJ020003813">
    <property type="protein sequence ID" value="KAH9287539.1"/>
    <property type="molecule type" value="Genomic_DNA"/>
</dbReference>